<evidence type="ECO:0000313" key="1">
    <source>
        <dbReference type="EMBL" id="CDW34268.1"/>
    </source>
</evidence>
<feature type="non-terminal residue" evidence="1">
    <location>
        <position position="1"/>
    </location>
</feature>
<dbReference type="EMBL" id="HACA01016907">
    <property type="protein sequence ID" value="CDW34268.1"/>
    <property type="molecule type" value="Transcribed_RNA"/>
</dbReference>
<accession>A0A0K2U7P5</accession>
<protein>
    <submittedName>
        <fullName evidence="1">Uncharacterized protein</fullName>
    </submittedName>
</protein>
<dbReference type="AlphaFoldDB" id="A0A0K2U7P5"/>
<sequence>GVLSLDVTIYVHIALDLNDNILENYFNYVISIY</sequence>
<proteinExistence type="predicted"/>
<name>A0A0K2U7P5_LEPSM</name>
<reference evidence="1" key="1">
    <citation type="submission" date="2014-05" db="EMBL/GenBank/DDBJ databases">
        <authorList>
            <person name="Chronopoulou M."/>
        </authorList>
    </citation>
    <scope>NUCLEOTIDE SEQUENCE</scope>
    <source>
        <tissue evidence="1">Whole organism</tissue>
    </source>
</reference>
<organism evidence="1">
    <name type="scientific">Lepeophtheirus salmonis</name>
    <name type="common">Salmon louse</name>
    <name type="synonym">Caligus salmonis</name>
    <dbReference type="NCBI Taxonomy" id="72036"/>
    <lineage>
        <taxon>Eukaryota</taxon>
        <taxon>Metazoa</taxon>
        <taxon>Ecdysozoa</taxon>
        <taxon>Arthropoda</taxon>
        <taxon>Crustacea</taxon>
        <taxon>Multicrustacea</taxon>
        <taxon>Hexanauplia</taxon>
        <taxon>Copepoda</taxon>
        <taxon>Siphonostomatoida</taxon>
        <taxon>Caligidae</taxon>
        <taxon>Lepeophtheirus</taxon>
    </lineage>
</organism>